<gene>
    <name evidence="3" type="ORF">HHI_01830</name>
</gene>
<organism evidence="3 4">
    <name type="scientific">Hyphomonas hirschiana VP5</name>
    <dbReference type="NCBI Taxonomy" id="1280951"/>
    <lineage>
        <taxon>Bacteria</taxon>
        <taxon>Pseudomonadati</taxon>
        <taxon>Pseudomonadota</taxon>
        <taxon>Alphaproteobacteria</taxon>
        <taxon>Hyphomonadales</taxon>
        <taxon>Hyphomonadaceae</taxon>
        <taxon>Hyphomonas</taxon>
    </lineage>
</organism>
<keyword evidence="3" id="KW-0449">Lipoprotein</keyword>
<keyword evidence="4" id="KW-1185">Reference proteome</keyword>
<evidence type="ECO:0000256" key="1">
    <source>
        <dbReference type="SAM" id="MobiDB-lite"/>
    </source>
</evidence>
<evidence type="ECO:0000313" key="4">
    <source>
        <dbReference type="Proteomes" id="UP000025061"/>
    </source>
</evidence>
<evidence type="ECO:0000313" key="3">
    <source>
        <dbReference type="EMBL" id="KCZ96379.1"/>
    </source>
</evidence>
<proteinExistence type="predicted"/>
<sequence length="164" mass="16608">MKPMKTFAIALGALSLAACATTPVYGPAAKDGAMGYTSQQIEAGRHRIAYTDKDAGKARSLALLRASEITLMEGKDWFEVTAEYTDVEQGGGGGPSLSVGGGSGSYGRSSSVGVGVGFGIPLGGGSGGKATAVLEIVTGTNPKPDKSTVYDAQSVDMNLRGQID</sequence>
<dbReference type="PATRIC" id="fig|1280951.3.peg.369"/>
<dbReference type="EMBL" id="ARYI01000001">
    <property type="protein sequence ID" value="KCZ96379.1"/>
    <property type="molecule type" value="Genomic_DNA"/>
</dbReference>
<dbReference type="Proteomes" id="UP000025061">
    <property type="component" value="Unassembled WGS sequence"/>
</dbReference>
<feature type="region of interest" description="Disordered" evidence="1">
    <location>
        <begin position="141"/>
        <end position="164"/>
    </location>
</feature>
<protein>
    <submittedName>
        <fullName evidence="3">Putative lipoprotein</fullName>
    </submittedName>
</protein>
<dbReference type="AlphaFoldDB" id="A0A059G130"/>
<reference evidence="3 4" key="1">
    <citation type="submission" date="2013-04" db="EMBL/GenBank/DDBJ databases">
        <title>Hyphomonas hirschiana VP5 Genome Sequencing.</title>
        <authorList>
            <person name="Lai Q."/>
            <person name="Shao Z."/>
        </authorList>
    </citation>
    <scope>NUCLEOTIDE SEQUENCE [LARGE SCALE GENOMIC DNA]</scope>
    <source>
        <strain evidence="3 4">VP5</strain>
    </source>
</reference>
<feature type="chain" id="PRO_5001572854" evidence="2">
    <location>
        <begin position="21"/>
        <end position="164"/>
    </location>
</feature>
<name>A0A059G130_9PROT</name>
<accession>A0A059G130</accession>
<evidence type="ECO:0000256" key="2">
    <source>
        <dbReference type="SAM" id="SignalP"/>
    </source>
</evidence>
<keyword evidence="2" id="KW-0732">Signal</keyword>
<comment type="caution">
    <text evidence="3">The sequence shown here is derived from an EMBL/GenBank/DDBJ whole genome shotgun (WGS) entry which is preliminary data.</text>
</comment>
<dbReference type="PROSITE" id="PS51257">
    <property type="entry name" value="PROKAR_LIPOPROTEIN"/>
    <property type="match status" value="1"/>
</dbReference>
<dbReference type="NCBIfam" id="NF047637">
    <property type="entry name" value="lipo_CC0125"/>
    <property type="match status" value="1"/>
</dbReference>
<feature type="signal peptide" evidence="2">
    <location>
        <begin position="1"/>
        <end position="20"/>
    </location>
</feature>